<sequence length="331" mass="37045">MGVRVTPECDTLSSFVICDRPGIQTDAVTTFDGENYIVVWSDSRFIGYESRLVATRVTPQGVVLDTGFCIGATNDQGEYAPDIAFDNDQCLAIWYNVHEPFGVFGRFIDSSAQPQGPLIEIATASVNGNINPRLEFDNNNYLVVWADQRFEGTDFDIYGQRISPQGVLLGNKITIATGYEHQMYPDLTFDGNDFCVVWSENDNQIRGQWVSISGQLIGTNFLISDDTLYYRFRPRIATSNSHYCVCWSEIRSSDQDIYGTVDIQSSIEEVLPMSVSYQGPTIISGPLILPEGKECTVYDISGRTLAIDRLIPGVYFIEINGRIIQKVIKIR</sequence>
<reference evidence="1 2" key="1">
    <citation type="journal article" date="2015" name="Microbiome">
        <title>Genomic resolution of linkages in carbon, nitrogen, and sulfur cycling among widespread estuary sediment bacteria.</title>
        <authorList>
            <person name="Baker B.J."/>
            <person name="Lazar C.S."/>
            <person name="Teske A.P."/>
            <person name="Dick G.J."/>
        </authorList>
    </citation>
    <scope>NUCLEOTIDE SEQUENCE [LARGE SCALE GENOMIC DNA]</scope>
    <source>
        <strain evidence="1">DG_78</strain>
    </source>
</reference>
<dbReference type="AlphaFoldDB" id="A0A0S7YGU0"/>
<dbReference type="InterPro" id="IPR023296">
    <property type="entry name" value="Glyco_hydro_beta-prop_sf"/>
</dbReference>
<dbReference type="Proteomes" id="UP000051012">
    <property type="component" value="Unassembled WGS sequence"/>
</dbReference>
<gene>
    <name evidence="1" type="ORF">AMJ52_02285</name>
</gene>
<evidence type="ECO:0000313" key="1">
    <source>
        <dbReference type="EMBL" id="KPJ73989.1"/>
    </source>
</evidence>
<protein>
    <recommendedName>
        <fullName evidence="3">Secretion system C-terminal sorting domain-containing protein</fullName>
    </recommendedName>
</protein>
<dbReference type="EMBL" id="LJNI01000019">
    <property type="protein sequence ID" value="KPJ73989.1"/>
    <property type="molecule type" value="Genomic_DNA"/>
</dbReference>
<proteinExistence type="predicted"/>
<organism evidence="1 2">
    <name type="scientific">candidate division TA06 bacterium DG_78</name>
    <dbReference type="NCBI Taxonomy" id="1703772"/>
    <lineage>
        <taxon>Bacteria</taxon>
        <taxon>Bacteria division TA06</taxon>
    </lineage>
</organism>
<evidence type="ECO:0000313" key="2">
    <source>
        <dbReference type="Proteomes" id="UP000051012"/>
    </source>
</evidence>
<dbReference type="SUPFAM" id="SSF75005">
    <property type="entry name" value="Arabinanase/levansucrase/invertase"/>
    <property type="match status" value="1"/>
</dbReference>
<comment type="caution">
    <text evidence="1">The sequence shown here is derived from an EMBL/GenBank/DDBJ whole genome shotgun (WGS) entry which is preliminary data.</text>
</comment>
<evidence type="ECO:0008006" key="3">
    <source>
        <dbReference type="Google" id="ProtNLM"/>
    </source>
</evidence>
<name>A0A0S7YGU0_UNCT6</name>
<accession>A0A0S7YGU0</accession>